<dbReference type="AlphaFoldDB" id="A0A2P7BUG4"/>
<evidence type="ECO:0000313" key="2">
    <source>
        <dbReference type="Proteomes" id="UP000241444"/>
    </source>
</evidence>
<dbReference type="Proteomes" id="UP000241444">
    <property type="component" value="Unassembled WGS sequence"/>
</dbReference>
<gene>
    <name evidence="1" type="ORF">CU102_03030</name>
</gene>
<sequence length="61" mass="7144">MSCHGSSFEALGAYHGIDESDRRDEIVHWFLVDERFPEDKMVLGALVYELALHQWKEFGFQ</sequence>
<accession>A0A2P7BUG4</accession>
<protein>
    <submittedName>
        <fullName evidence="1">Uncharacterized protein</fullName>
    </submittedName>
</protein>
<comment type="caution">
    <text evidence="1">The sequence shown here is derived from an EMBL/GenBank/DDBJ whole genome shotgun (WGS) entry which is preliminary data.</text>
</comment>
<reference evidence="2" key="1">
    <citation type="submission" date="2017-11" db="EMBL/GenBank/DDBJ databases">
        <authorList>
            <person name="Kuznetsova I."/>
            <person name="Sazanova A."/>
            <person name="Chirak E."/>
            <person name="Safronova V."/>
            <person name="Willems A."/>
        </authorList>
    </citation>
    <scope>NUCLEOTIDE SEQUENCE [LARGE SCALE GENOMIC DNA]</scope>
    <source>
        <strain evidence="2">STM 196</strain>
    </source>
</reference>
<name>A0A2P7BUG4_9HYPH</name>
<keyword evidence="2" id="KW-1185">Reference proteome</keyword>
<organism evidence="1 2">
    <name type="scientific">Phyllobacterium brassicacearum</name>
    <dbReference type="NCBI Taxonomy" id="314235"/>
    <lineage>
        <taxon>Bacteria</taxon>
        <taxon>Pseudomonadati</taxon>
        <taxon>Pseudomonadota</taxon>
        <taxon>Alphaproteobacteria</taxon>
        <taxon>Hyphomicrobiales</taxon>
        <taxon>Phyllobacteriaceae</taxon>
        <taxon>Phyllobacterium</taxon>
    </lineage>
</organism>
<evidence type="ECO:0000313" key="1">
    <source>
        <dbReference type="EMBL" id="PSH70090.1"/>
    </source>
</evidence>
<dbReference type="EMBL" id="PGGO01000002">
    <property type="protein sequence ID" value="PSH70090.1"/>
    <property type="molecule type" value="Genomic_DNA"/>
</dbReference>
<proteinExistence type="predicted"/>